<organism evidence="5 6">
    <name type="scientific">Cinnamomum micranthum f. kanehirae</name>
    <dbReference type="NCBI Taxonomy" id="337451"/>
    <lineage>
        <taxon>Eukaryota</taxon>
        <taxon>Viridiplantae</taxon>
        <taxon>Streptophyta</taxon>
        <taxon>Embryophyta</taxon>
        <taxon>Tracheophyta</taxon>
        <taxon>Spermatophyta</taxon>
        <taxon>Magnoliopsida</taxon>
        <taxon>Magnoliidae</taxon>
        <taxon>Laurales</taxon>
        <taxon>Lauraceae</taxon>
        <taxon>Cinnamomum</taxon>
    </lineage>
</organism>
<reference evidence="5 6" key="1">
    <citation type="journal article" date="2019" name="Nat. Plants">
        <title>Stout camphor tree genome fills gaps in understanding of flowering plant genome evolution.</title>
        <authorList>
            <person name="Chaw S.M."/>
            <person name="Liu Y.C."/>
            <person name="Wu Y.W."/>
            <person name="Wang H.Y."/>
            <person name="Lin C.I."/>
            <person name="Wu C.S."/>
            <person name="Ke H.M."/>
            <person name="Chang L.Y."/>
            <person name="Hsu C.Y."/>
            <person name="Yang H.T."/>
            <person name="Sudianto E."/>
            <person name="Hsu M.H."/>
            <person name="Wu K.P."/>
            <person name="Wang L.N."/>
            <person name="Leebens-Mack J.H."/>
            <person name="Tsai I.J."/>
        </authorList>
    </citation>
    <scope>NUCLEOTIDE SEQUENCE [LARGE SCALE GENOMIC DNA]</scope>
    <source>
        <strain evidence="6">cv. Chaw 1501</strain>
        <tissue evidence="5">Young leaves</tissue>
    </source>
</reference>
<dbReference type="OrthoDB" id="497927at2759"/>
<dbReference type="AlphaFoldDB" id="A0A3S4PK71"/>
<proteinExistence type="inferred from homology"/>
<comment type="similarity">
    <text evidence="1">Belongs to the carbohydrate kinase PfkB family.</text>
</comment>
<dbReference type="PANTHER" id="PTHR43085:SF13">
    <property type="entry name" value="INOSITOL 3-KINASE"/>
    <property type="match status" value="1"/>
</dbReference>
<keyword evidence="3 5" id="KW-0418">Kinase</keyword>
<name>A0A3S4PK71_9MAGN</name>
<dbReference type="EMBL" id="QPKB01000008">
    <property type="protein sequence ID" value="RWR91566.1"/>
    <property type="molecule type" value="Genomic_DNA"/>
</dbReference>
<sequence>MEGKGLVVGNYCHDVLIRDGVVVSETLGGSASFVSNVLDSLSKTTTTTTSSSSSHCYVSKVGPDFSYSRSVSRHPPIICSLPSKTTLFHAYFSSSSSSNNNDDDDRILRRIHACATISLSDLPPPPPSPRFDFGLAIGVAGEIAPETLDRMLDLCRHVFVDVQALIRTFDPSDGAVRLVALKDSGFHHLLPRISFLKASAEEAVFVDVEEARAHCCVIVTDGEEGCRIYWRDGEMQIPSFRTVQIDSTGAGDSFLGGFVAGLCWGLAVPDAALLGNFFGALTVSQIGVPKFSPKMLKKVKDKLERKMRSISCHESREEFDFRKSVEYEELRTFLVEAAKLQGTDVNFDDQQESQNALGMEQNSHQDNRNQQKIILSSVCEVIRPTEEQDKNGPINSCSFCE</sequence>
<dbReference type="SUPFAM" id="SSF53613">
    <property type="entry name" value="Ribokinase-like"/>
    <property type="match status" value="1"/>
</dbReference>
<evidence type="ECO:0000256" key="3">
    <source>
        <dbReference type="ARBA" id="ARBA00022777"/>
    </source>
</evidence>
<feature type="domain" description="Carbohydrate kinase PfkB" evidence="4">
    <location>
        <begin position="184"/>
        <end position="289"/>
    </location>
</feature>
<dbReference type="InterPro" id="IPR011611">
    <property type="entry name" value="PfkB_dom"/>
</dbReference>
<comment type="caution">
    <text evidence="5">The sequence shown here is derived from an EMBL/GenBank/DDBJ whole genome shotgun (WGS) entry which is preliminary data.</text>
</comment>
<gene>
    <name evidence="5" type="ORF">CKAN_02072700</name>
</gene>
<accession>A0A3S4PK71</accession>
<dbReference type="Gene3D" id="3.40.1190.20">
    <property type="match status" value="1"/>
</dbReference>
<evidence type="ECO:0000259" key="4">
    <source>
        <dbReference type="Pfam" id="PF00294"/>
    </source>
</evidence>
<dbReference type="InterPro" id="IPR050306">
    <property type="entry name" value="PfkB_Carbo_kinase"/>
</dbReference>
<dbReference type="InterPro" id="IPR029056">
    <property type="entry name" value="Ribokinase-like"/>
</dbReference>
<dbReference type="PANTHER" id="PTHR43085">
    <property type="entry name" value="HEXOKINASE FAMILY MEMBER"/>
    <property type="match status" value="1"/>
</dbReference>
<protein>
    <submittedName>
        <fullName evidence="5">Inositol 3-kinase-like protein</fullName>
    </submittedName>
</protein>
<evidence type="ECO:0000313" key="6">
    <source>
        <dbReference type="Proteomes" id="UP000283530"/>
    </source>
</evidence>
<dbReference type="Pfam" id="PF00294">
    <property type="entry name" value="PfkB"/>
    <property type="match status" value="1"/>
</dbReference>
<evidence type="ECO:0000256" key="1">
    <source>
        <dbReference type="ARBA" id="ARBA00010688"/>
    </source>
</evidence>
<dbReference type="Proteomes" id="UP000283530">
    <property type="component" value="Unassembled WGS sequence"/>
</dbReference>
<dbReference type="InterPro" id="IPR002173">
    <property type="entry name" value="Carboh/pur_kinase_PfkB_CS"/>
</dbReference>
<evidence type="ECO:0000313" key="5">
    <source>
        <dbReference type="EMBL" id="RWR91566.1"/>
    </source>
</evidence>
<dbReference type="GO" id="GO:0010264">
    <property type="term" value="P:myo-inositol hexakisphosphate biosynthetic process"/>
    <property type="evidence" value="ECO:0007669"/>
    <property type="project" value="TreeGrafter"/>
</dbReference>
<dbReference type="STRING" id="337451.A0A3S4PK71"/>
<keyword evidence="6" id="KW-1185">Reference proteome</keyword>
<dbReference type="PROSITE" id="PS00584">
    <property type="entry name" value="PFKB_KINASES_2"/>
    <property type="match status" value="1"/>
</dbReference>
<evidence type="ECO:0000256" key="2">
    <source>
        <dbReference type="ARBA" id="ARBA00022679"/>
    </source>
</evidence>
<keyword evidence="2" id="KW-0808">Transferase</keyword>
<dbReference type="GO" id="GO:0016301">
    <property type="term" value="F:kinase activity"/>
    <property type="evidence" value="ECO:0007669"/>
    <property type="project" value="UniProtKB-KW"/>
</dbReference>